<sequence length="53" mass="5997">SINYKSRNDLVPDGLEAVCLEICKRNSRNFIAAPVYRPPDALSALFDAFEKMH</sequence>
<dbReference type="AlphaFoldDB" id="A0A7D9JK22"/>
<dbReference type="Proteomes" id="UP001152795">
    <property type="component" value="Unassembled WGS sequence"/>
</dbReference>
<evidence type="ECO:0000313" key="2">
    <source>
        <dbReference type="Proteomes" id="UP001152795"/>
    </source>
</evidence>
<keyword evidence="1" id="KW-0548">Nucleotidyltransferase</keyword>
<name>A0A7D9JK22_PARCT</name>
<dbReference type="EMBL" id="CACRXK020017600">
    <property type="protein sequence ID" value="CAB4031402.1"/>
    <property type="molecule type" value="Genomic_DNA"/>
</dbReference>
<dbReference type="OrthoDB" id="416454at2759"/>
<dbReference type="GO" id="GO:0003964">
    <property type="term" value="F:RNA-directed DNA polymerase activity"/>
    <property type="evidence" value="ECO:0007669"/>
    <property type="project" value="UniProtKB-KW"/>
</dbReference>
<evidence type="ECO:0000313" key="1">
    <source>
        <dbReference type="EMBL" id="CAB4031402.1"/>
    </source>
</evidence>
<protein>
    <submittedName>
        <fullName evidence="1">RNA-directed DNA polymerase from transposon BS</fullName>
    </submittedName>
</protein>
<feature type="non-terminal residue" evidence="1">
    <location>
        <position position="1"/>
    </location>
</feature>
<feature type="non-terminal residue" evidence="1">
    <location>
        <position position="53"/>
    </location>
</feature>
<proteinExistence type="predicted"/>
<comment type="caution">
    <text evidence="1">The sequence shown here is derived from an EMBL/GenBank/DDBJ whole genome shotgun (WGS) entry which is preliminary data.</text>
</comment>
<keyword evidence="1" id="KW-0808">Transferase</keyword>
<reference evidence="1" key="1">
    <citation type="submission" date="2020-04" db="EMBL/GenBank/DDBJ databases">
        <authorList>
            <person name="Alioto T."/>
            <person name="Alioto T."/>
            <person name="Gomez Garrido J."/>
        </authorList>
    </citation>
    <scope>NUCLEOTIDE SEQUENCE</scope>
    <source>
        <strain evidence="1">A484AB</strain>
    </source>
</reference>
<keyword evidence="2" id="KW-1185">Reference proteome</keyword>
<gene>
    <name evidence="1" type="ORF">PACLA_8A055663</name>
</gene>
<keyword evidence="1" id="KW-0695">RNA-directed DNA polymerase</keyword>
<accession>A0A7D9JK22</accession>
<organism evidence="1 2">
    <name type="scientific">Paramuricea clavata</name>
    <name type="common">Red gorgonian</name>
    <name type="synonym">Violescent sea-whip</name>
    <dbReference type="NCBI Taxonomy" id="317549"/>
    <lineage>
        <taxon>Eukaryota</taxon>
        <taxon>Metazoa</taxon>
        <taxon>Cnidaria</taxon>
        <taxon>Anthozoa</taxon>
        <taxon>Octocorallia</taxon>
        <taxon>Malacalcyonacea</taxon>
        <taxon>Plexauridae</taxon>
        <taxon>Paramuricea</taxon>
    </lineage>
</organism>